<dbReference type="InterPro" id="IPR021410">
    <property type="entry name" value="FAF"/>
</dbReference>
<dbReference type="AlphaFoldDB" id="A0A1D6XRX3"/>
<dbReference type="Pfam" id="PF11250">
    <property type="entry name" value="FAF"/>
    <property type="match status" value="1"/>
</dbReference>
<evidence type="ECO:0000256" key="2">
    <source>
        <dbReference type="SAM" id="MobiDB-lite"/>
    </source>
</evidence>
<protein>
    <submittedName>
        <fullName evidence="4">Sugary enhancer1</fullName>
    </submittedName>
</protein>
<dbReference type="ExpressionAtlas" id="A0A1D6XRX3">
    <property type="expression patterns" value="baseline and differential"/>
</dbReference>
<feature type="compositionally biased region" description="Basic and acidic residues" evidence="2">
    <location>
        <begin position="161"/>
        <end position="184"/>
    </location>
</feature>
<feature type="region of interest" description="Disordered" evidence="2">
    <location>
        <begin position="73"/>
        <end position="93"/>
    </location>
</feature>
<feature type="region of interest" description="Disordered" evidence="2">
    <location>
        <begin position="1"/>
        <end position="31"/>
    </location>
</feature>
<dbReference type="PANTHER" id="PTHR33155">
    <property type="entry name" value="FANTASTIC FOUR-LIKE PROTEIN (DUF3049)"/>
    <property type="match status" value="1"/>
</dbReference>
<feature type="compositionally biased region" description="Gly residues" evidence="2">
    <location>
        <begin position="140"/>
        <end position="158"/>
    </location>
</feature>
<evidence type="ECO:0000259" key="3">
    <source>
        <dbReference type="Pfam" id="PF11250"/>
    </source>
</evidence>
<comment type="similarity">
    <text evidence="1">Belongs to the fantastic four family.</text>
</comment>
<reference evidence="4" key="1">
    <citation type="submission" date="2015-04" db="EMBL/GenBank/DDBJ databases">
        <title>Maize sugary enhancer1 (se1) is a presence-absence variant of a previously uncharacterized gene.</title>
        <authorList>
            <person name="Haro von Mogel K.J."/>
            <person name="Kaeppler S.M."/>
            <person name="Tracy W.F."/>
            <person name="Hirsch C.N."/>
            <person name="De Vries B."/>
        </authorList>
    </citation>
    <scope>NUCLEOTIDE SEQUENCE</scope>
</reference>
<feature type="domain" description="FAF" evidence="3">
    <location>
        <begin position="80"/>
        <end position="131"/>
    </location>
</feature>
<dbReference type="EMBL" id="KR154229">
    <property type="protein sequence ID" value="ALG76176.1"/>
    <property type="molecule type" value="Genomic_DNA"/>
</dbReference>
<dbReference type="PANTHER" id="PTHR33155:SF7">
    <property type="entry name" value="PROTEIN SUGARY ENHANCER 1"/>
    <property type="match status" value="1"/>
</dbReference>
<accession>A0A1D6XRX3</accession>
<proteinExistence type="inferred from homology"/>
<evidence type="ECO:0000256" key="1">
    <source>
        <dbReference type="ARBA" id="ARBA00008690"/>
    </source>
</evidence>
<organism evidence="4">
    <name type="scientific">Zea mays</name>
    <name type="common">Maize</name>
    <dbReference type="NCBI Taxonomy" id="4577"/>
    <lineage>
        <taxon>Eukaryota</taxon>
        <taxon>Viridiplantae</taxon>
        <taxon>Streptophyta</taxon>
        <taxon>Embryophyta</taxon>
        <taxon>Tracheophyta</taxon>
        <taxon>Spermatophyta</taxon>
        <taxon>Magnoliopsida</taxon>
        <taxon>Liliopsida</taxon>
        <taxon>Poales</taxon>
        <taxon>Poaceae</taxon>
        <taxon>PACMAD clade</taxon>
        <taxon>Panicoideae</taxon>
        <taxon>Andropogonodae</taxon>
        <taxon>Andropogoneae</taxon>
        <taxon>Tripsacinae</taxon>
        <taxon>Zea</taxon>
    </lineage>
</organism>
<gene>
    <name evidence="4" type="primary">Se1</name>
</gene>
<evidence type="ECO:0000313" key="4">
    <source>
        <dbReference type="EMBL" id="ALG76176.1"/>
    </source>
</evidence>
<sequence length="184" mass="18558">MIRPAPWVGGGHRGRGGEAGACTESLGSESGDVGCDAAEIDQFFPPLPAAGGPDDAGAEPCIPALAASAAAAGKRRRGGFPPPMPRASGPLFLRAERRGGRLILTEVRADERERRVVFRAERDGGRLRLRFANDGDGPEAAGGGGGGGAGGGGGGALSGGRRPEGRAGRRGHDGGYLKEGRPIE</sequence>
<name>A0A1D6XRX3_MAIZE</name>
<feature type="region of interest" description="Disordered" evidence="2">
    <location>
        <begin position="129"/>
        <end position="184"/>
    </location>
</feature>
<dbReference type="InterPro" id="IPR046431">
    <property type="entry name" value="FAF_dom"/>
</dbReference>